<protein>
    <recommendedName>
        <fullName evidence="3">Terminase</fullName>
    </recommendedName>
</protein>
<dbReference type="EMBL" id="SLVJ01000025">
    <property type="protein sequence ID" value="TCM62317.1"/>
    <property type="molecule type" value="Genomic_DNA"/>
</dbReference>
<evidence type="ECO:0000313" key="2">
    <source>
        <dbReference type="Proteomes" id="UP000294963"/>
    </source>
</evidence>
<sequence>MAKMTFAELKVKLKNRFWRLNNLYYITNKDGKKVKFKMSAEQLEYYDGMHTRNIILKARQLGFTTEKCIIQLDAAIFESKKCAMIAHKLSDAQRLFREKIKYAYEALPTLVRRANPVEKMTTEELVFVKGGSVAISTSFRGGTLDSLHVSEFGKICAKFPDKAREIVTGAFEAVPLNGRITLESTAEGRAGYFFDYCQEAEKISLQGRTLNVLEWKFFFFSWWKAAEYSIPVGDELPERLVEYFKDLNIKHGVKTTPEQQAWYASKEKSLGDDIKREYPSIPEEAFAQSVEGAYYKKQFLEIYASGRIGDLPDNSHQPVMTFWDLGVSDSMVIWFVRKLSDTQYQVIDYYENSGEGLRHYFKVLKDRGYQYSKHYAPHDIQNRSLTGDAKSRLDIAKEGYEIDGQIYSVRFEVVPNIGIMDGIEQVREILKYCEFDETKCSKGISHLENYHKEWDDKLGCWKDRPLHDKSSHAADGFRYFAVAMNKAPQVTSLDIPIFGRRR</sequence>
<dbReference type="Gene3D" id="3.40.50.300">
    <property type="entry name" value="P-loop containing nucleotide triphosphate hydrolases"/>
    <property type="match status" value="1"/>
</dbReference>
<organism evidence="1 2">
    <name type="scientific">Acinetobacter calcoaceticus</name>
    <dbReference type="NCBI Taxonomy" id="471"/>
    <lineage>
        <taxon>Bacteria</taxon>
        <taxon>Pseudomonadati</taxon>
        <taxon>Pseudomonadota</taxon>
        <taxon>Gammaproteobacteria</taxon>
        <taxon>Moraxellales</taxon>
        <taxon>Moraxellaceae</taxon>
        <taxon>Acinetobacter</taxon>
        <taxon>Acinetobacter calcoaceticus/baumannii complex</taxon>
    </lineage>
</organism>
<dbReference type="Gene3D" id="3.30.420.280">
    <property type="match status" value="1"/>
</dbReference>
<accession>A0A4R1XEM0</accession>
<proteinExistence type="predicted"/>
<dbReference type="InterPro" id="IPR027417">
    <property type="entry name" value="P-loop_NTPase"/>
</dbReference>
<dbReference type="Proteomes" id="UP000294963">
    <property type="component" value="Unassembled WGS sequence"/>
</dbReference>
<comment type="caution">
    <text evidence="1">The sequence shown here is derived from an EMBL/GenBank/DDBJ whole genome shotgun (WGS) entry which is preliminary data.</text>
</comment>
<keyword evidence="2" id="KW-1185">Reference proteome</keyword>
<name>A0A4R1XEM0_ACICA</name>
<reference evidence="1 2" key="1">
    <citation type="submission" date="2019-03" db="EMBL/GenBank/DDBJ databases">
        <title>Genomic analyses of the natural microbiome of Caenorhabditis elegans.</title>
        <authorList>
            <person name="Samuel B."/>
        </authorList>
    </citation>
    <scope>NUCLEOTIDE SEQUENCE [LARGE SCALE GENOMIC DNA]</scope>
    <source>
        <strain evidence="1 2">JUb89</strain>
    </source>
</reference>
<gene>
    <name evidence="1" type="ORF">EC844_12545</name>
</gene>
<evidence type="ECO:0000313" key="1">
    <source>
        <dbReference type="EMBL" id="TCM62317.1"/>
    </source>
</evidence>
<evidence type="ECO:0008006" key="3">
    <source>
        <dbReference type="Google" id="ProtNLM"/>
    </source>
</evidence>
<dbReference type="AlphaFoldDB" id="A0A4R1XEM0"/>